<evidence type="ECO:0000259" key="2">
    <source>
        <dbReference type="Pfam" id="PF21028"/>
    </source>
</evidence>
<dbReference type="InterPro" id="IPR048342">
    <property type="entry name" value="DUF1285_C"/>
</dbReference>
<dbReference type="Gene3D" id="2.30.270.10">
    <property type="entry name" value="duf1285 protein"/>
    <property type="match status" value="1"/>
</dbReference>
<proteinExistence type="predicted"/>
<reference evidence="4" key="1">
    <citation type="journal article" date="2019" name="Int. J. Syst. Evol. Microbiol.">
        <title>The Global Catalogue of Microorganisms (GCM) 10K type strain sequencing project: providing services to taxonomists for standard genome sequencing and annotation.</title>
        <authorList>
            <consortium name="The Broad Institute Genomics Platform"/>
            <consortium name="The Broad Institute Genome Sequencing Center for Infectious Disease"/>
            <person name="Wu L."/>
            <person name="Ma J."/>
        </authorList>
    </citation>
    <scope>NUCLEOTIDE SEQUENCE [LARGE SCALE GENOMIC DNA]</scope>
    <source>
        <strain evidence="4">CGMCC 1.15643</strain>
    </source>
</reference>
<evidence type="ECO:0000259" key="1">
    <source>
        <dbReference type="Pfam" id="PF06938"/>
    </source>
</evidence>
<feature type="domain" description="DUF1285" evidence="2">
    <location>
        <begin position="94"/>
        <end position="186"/>
    </location>
</feature>
<evidence type="ECO:0000313" key="4">
    <source>
        <dbReference type="Proteomes" id="UP001595976"/>
    </source>
</evidence>
<dbReference type="InterPro" id="IPR010707">
    <property type="entry name" value="DUF1285"/>
</dbReference>
<dbReference type="PIRSF" id="PIRSF029557">
    <property type="entry name" value="UCP029557"/>
    <property type="match status" value="1"/>
</dbReference>
<name>A0ABW0F1B7_9HYPH</name>
<keyword evidence="4" id="KW-1185">Reference proteome</keyword>
<dbReference type="Gene3D" id="3.10.540.10">
    <property type="entry name" value="duf1285 like domain"/>
    <property type="match status" value="1"/>
</dbReference>
<accession>A0ABW0F1B7</accession>
<protein>
    <submittedName>
        <fullName evidence="3">DUF1285 domain-containing protein</fullName>
    </submittedName>
</protein>
<dbReference type="InterPro" id="IPR023361">
    <property type="entry name" value="DUF1285_beta_roll_sf"/>
</dbReference>
<dbReference type="Pfam" id="PF21028">
    <property type="entry name" value="DUF1285_C"/>
    <property type="match status" value="1"/>
</dbReference>
<evidence type="ECO:0000313" key="3">
    <source>
        <dbReference type="EMBL" id="MFC5292215.1"/>
    </source>
</evidence>
<gene>
    <name evidence="3" type="ORF">ACFPK2_04330</name>
</gene>
<feature type="domain" description="DUF1285" evidence="1">
    <location>
        <begin position="27"/>
        <end position="93"/>
    </location>
</feature>
<dbReference type="Pfam" id="PF06938">
    <property type="entry name" value="DUF1285_N"/>
    <property type="match status" value="1"/>
</dbReference>
<dbReference type="InterPro" id="IPR048341">
    <property type="entry name" value="DUF1285_N"/>
</dbReference>
<dbReference type="Proteomes" id="UP001595976">
    <property type="component" value="Unassembled WGS sequence"/>
</dbReference>
<comment type="caution">
    <text evidence="3">The sequence shown here is derived from an EMBL/GenBank/DDBJ whole genome shotgun (WGS) entry which is preliminary data.</text>
</comment>
<sequence>MTAPGNAMERLMAALGGGGPGKARGLPPVERWDPPFCGELDIRIAADGTWFYLGTPIGRPALVRLFSSVLKREGDAYFLVTPVEKVLIRVEDAPFQAVEMQVDGAGDGRSIAFRTQVDDLLCVGPGHALRFERAAKDGLKPYVHVRRGLWARLTRALTYDLLALGEVRDVGGRAMFGIAAAGQFHPALPADEIEGLENP</sequence>
<dbReference type="EMBL" id="JBHSLI010000001">
    <property type="protein sequence ID" value="MFC5292215.1"/>
    <property type="molecule type" value="Genomic_DNA"/>
</dbReference>
<organism evidence="3 4">
    <name type="scientific">Bosea minatitlanensis</name>
    <dbReference type="NCBI Taxonomy" id="128782"/>
    <lineage>
        <taxon>Bacteria</taxon>
        <taxon>Pseudomonadati</taxon>
        <taxon>Pseudomonadota</taxon>
        <taxon>Alphaproteobacteria</taxon>
        <taxon>Hyphomicrobiales</taxon>
        <taxon>Boseaceae</taxon>
        <taxon>Bosea</taxon>
    </lineage>
</organism>
<dbReference type="RefSeq" id="WP_158444974.1">
    <property type="nucleotide sequence ID" value="NZ_JAOAOS010000001.1"/>
</dbReference>